<sequence>MDPHRPDGSGSGSHESVPSRRVLVVAAIGGVSAAATAGVVSSLVRGSGPAAQSVAVNPSVPSTILPTTTRAPGIAPKPLWTYDKARLTGAPPVPVSESLVVVKGVDGLIGLDAGSGHHRWTTARNVLAEGAALPTGDGLVAGLARAAGHSRTPQAVDPSGHGRTCWTLAAPPSLHFPPGALLASDDTSLYVAATTADGEPLVLAYALATRRERWRAPGPGAGAAPLAVLDRARLVVCDGASLAAYDTRTGARQWLVRLPGAGYGRPVVDEVRAYVAGDAVTAVELASGRVAWSTPPERYGDPALLGGVAYAVGRASGLTALDALSGTVLWRRPASGPALLAADAPIAYRDRLYAITTDDRTPLAVFDTTSRRIAWTFRPAHRAAGTIRTASLGDRLYVQHGNAVYALPMD</sequence>
<accession>A0ABT1PTR7</accession>
<protein>
    <submittedName>
        <fullName evidence="2">PQQ-like beta-propeller repeat protein</fullName>
    </submittedName>
</protein>
<dbReference type="Gene3D" id="2.130.10.10">
    <property type="entry name" value="YVTN repeat-like/Quinoprotein amine dehydrogenase"/>
    <property type="match status" value="1"/>
</dbReference>
<comment type="caution">
    <text evidence="2">The sequence shown here is derived from an EMBL/GenBank/DDBJ whole genome shotgun (WGS) entry which is preliminary data.</text>
</comment>
<proteinExistence type="predicted"/>
<feature type="domain" description="Pyrrolo-quinoline quinone repeat" evidence="1">
    <location>
        <begin position="155"/>
        <end position="255"/>
    </location>
</feature>
<organism evidence="2 3">
    <name type="scientific">Streptomyces humicola</name>
    <dbReference type="NCBI Taxonomy" id="2953240"/>
    <lineage>
        <taxon>Bacteria</taxon>
        <taxon>Bacillati</taxon>
        <taxon>Actinomycetota</taxon>
        <taxon>Actinomycetes</taxon>
        <taxon>Kitasatosporales</taxon>
        <taxon>Streptomycetaceae</taxon>
        <taxon>Streptomyces</taxon>
    </lineage>
</organism>
<dbReference type="InterPro" id="IPR011047">
    <property type="entry name" value="Quinoprotein_ADH-like_sf"/>
</dbReference>
<dbReference type="RefSeq" id="WP_255919246.1">
    <property type="nucleotide sequence ID" value="NZ_JANFNG010000003.1"/>
</dbReference>
<dbReference type="InterPro" id="IPR015943">
    <property type="entry name" value="WD40/YVTN_repeat-like_dom_sf"/>
</dbReference>
<keyword evidence="3" id="KW-1185">Reference proteome</keyword>
<reference evidence="2" key="1">
    <citation type="submission" date="2022-06" db="EMBL/GenBank/DDBJ databases">
        <title>Draft genome sequence of Streptomyces sp. RB6PN25 isolated from peat swamp forest in Thailand.</title>
        <authorList>
            <person name="Duangmal K."/>
            <person name="Klaysubun C."/>
        </authorList>
    </citation>
    <scope>NUCLEOTIDE SEQUENCE</scope>
    <source>
        <strain evidence="2">RB6PN25</strain>
    </source>
</reference>
<dbReference type="EMBL" id="JANFNG010000003">
    <property type="protein sequence ID" value="MCQ4080350.1"/>
    <property type="molecule type" value="Genomic_DNA"/>
</dbReference>
<dbReference type="PANTHER" id="PTHR34512:SF30">
    <property type="entry name" value="OUTER MEMBRANE PROTEIN ASSEMBLY FACTOR BAMB"/>
    <property type="match status" value="1"/>
</dbReference>
<dbReference type="Proteomes" id="UP001057702">
    <property type="component" value="Unassembled WGS sequence"/>
</dbReference>
<evidence type="ECO:0000259" key="1">
    <source>
        <dbReference type="Pfam" id="PF13360"/>
    </source>
</evidence>
<gene>
    <name evidence="2" type="ORF">NGB36_07000</name>
</gene>
<dbReference type="PANTHER" id="PTHR34512">
    <property type="entry name" value="CELL SURFACE PROTEIN"/>
    <property type="match status" value="1"/>
</dbReference>
<dbReference type="Pfam" id="PF13360">
    <property type="entry name" value="PQQ_2"/>
    <property type="match status" value="2"/>
</dbReference>
<evidence type="ECO:0000313" key="2">
    <source>
        <dbReference type="EMBL" id="MCQ4080350.1"/>
    </source>
</evidence>
<feature type="domain" description="Pyrrolo-quinoline quinone repeat" evidence="1">
    <location>
        <begin position="279"/>
        <end position="406"/>
    </location>
</feature>
<name>A0ABT1PTR7_9ACTN</name>
<dbReference type="InterPro" id="IPR002372">
    <property type="entry name" value="PQQ_rpt_dom"/>
</dbReference>
<dbReference type="SUPFAM" id="SSF50998">
    <property type="entry name" value="Quinoprotein alcohol dehydrogenase-like"/>
    <property type="match status" value="1"/>
</dbReference>
<evidence type="ECO:0000313" key="3">
    <source>
        <dbReference type="Proteomes" id="UP001057702"/>
    </source>
</evidence>